<protein>
    <submittedName>
        <fullName evidence="2">Uncharacterized protein</fullName>
    </submittedName>
</protein>
<evidence type="ECO:0000256" key="1">
    <source>
        <dbReference type="SAM" id="Phobius"/>
    </source>
</evidence>
<keyword evidence="1" id="KW-0812">Transmembrane</keyword>
<accession>A0A7S0CLA5</accession>
<keyword evidence="1" id="KW-1133">Transmembrane helix</keyword>
<organism evidence="2">
    <name type="scientific">Proboscia inermis</name>
    <dbReference type="NCBI Taxonomy" id="420281"/>
    <lineage>
        <taxon>Eukaryota</taxon>
        <taxon>Sar</taxon>
        <taxon>Stramenopiles</taxon>
        <taxon>Ochrophyta</taxon>
        <taxon>Bacillariophyta</taxon>
        <taxon>Coscinodiscophyceae</taxon>
        <taxon>Rhizosoleniophycidae</taxon>
        <taxon>Rhizosoleniales</taxon>
        <taxon>Rhizosoleniaceae</taxon>
        <taxon>Proboscia</taxon>
    </lineage>
</organism>
<name>A0A7S0CLA5_9STRA</name>
<feature type="transmembrane region" description="Helical" evidence="1">
    <location>
        <begin position="70"/>
        <end position="92"/>
    </location>
</feature>
<keyword evidence="1" id="KW-0472">Membrane</keyword>
<dbReference type="AlphaFoldDB" id="A0A7S0CLA5"/>
<dbReference type="EMBL" id="HBEL01051036">
    <property type="protein sequence ID" value="CAD8427250.1"/>
    <property type="molecule type" value="Transcribed_RNA"/>
</dbReference>
<dbReference type="Pfam" id="PF06522">
    <property type="entry name" value="B12D"/>
    <property type="match status" value="1"/>
</dbReference>
<gene>
    <name evidence="2" type="ORF">PINE0816_LOCUS23415</name>
</gene>
<dbReference type="InterPro" id="IPR010530">
    <property type="entry name" value="B12D"/>
</dbReference>
<evidence type="ECO:0000313" key="2">
    <source>
        <dbReference type="EMBL" id="CAD8427250.1"/>
    </source>
</evidence>
<sequence length="114" mass="12913">MNALSRSVNLIQRKASANLLLNTNSRNANANLLLNTKKRFSSKLSSVNKQMKTALKEPDMKETWLMDPGTYPIVFILGFALCFCAAVGTTCLRKNPDVRITKEKRASFLRTWEF</sequence>
<proteinExistence type="predicted"/>
<reference evidence="2" key="1">
    <citation type="submission" date="2021-01" db="EMBL/GenBank/DDBJ databases">
        <authorList>
            <person name="Corre E."/>
            <person name="Pelletier E."/>
            <person name="Niang G."/>
            <person name="Scheremetjew M."/>
            <person name="Finn R."/>
            <person name="Kale V."/>
            <person name="Holt S."/>
            <person name="Cochrane G."/>
            <person name="Meng A."/>
            <person name="Brown T."/>
            <person name="Cohen L."/>
        </authorList>
    </citation>
    <scope>NUCLEOTIDE SEQUENCE</scope>
    <source>
        <strain evidence="2">CCAP1064/1</strain>
    </source>
</reference>